<accession>A0A0L0FPR7</accession>
<dbReference type="EMBL" id="KQ242421">
    <property type="protein sequence ID" value="KNC78805.1"/>
    <property type="molecule type" value="Genomic_DNA"/>
</dbReference>
<evidence type="ECO:0000313" key="1">
    <source>
        <dbReference type="EMBL" id="KNC78805.1"/>
    </source>
</evidence>
<protein>
    <submittedName>
        <fullName evidence="1">Uncharacterized protein</fullName>
    </submittedName>
</protein>
<dbReference type="Proteomes" id="UP000054560">
    <property type="component" value="Unassembled WGS sequence"/>
</dbReference>
<keyword evidence="2" id="KW-1185">Reference proteome</keyword>
<proteinExistence type="predicted"/>
<dbReference type="RefSeq" id="XP_014152707.1">
    <property type="nucleotide sequence ID" value="XM_014297232.1"/>
</dbReference>
<organism evidence="1 2">
    <name type="scientific">Sphaeroforma arctica JP610</name>
    <dbReference type="NCBI Taxonomy" id="667725"/>
    <lineage>
        <taxon>Eukaryota</taxon>
        <taxon>Ichthyosporea</taxon>
        <taxon>Ichthyophonida</taxon>
        <taxon>Sphaeroforma</taxon>
    </lineage>
</organism>
<name>A0A0L0FPR7_9EUKA</name>
<dbReference type="GeneID" id="25909278"/>
<evidence type="ECO:0000313" key="2">
    <source>
        <dbReference type="Proteomes" id="UP000054560"/>
    </source>
</evidence>
<sequence>MGIGVGTEGMVQGRGIAVGIDETSVKDGAGAGVVGGPSVGTKKIPSAILWDAVAQSSDMTQGDGMAHRLANLPFEVHWRRSSVKNSTSRL</sequence>
<dbReference type="AlphaFoldDB" id="A0A0L0FPR7"/>
<reference evidence="1 2" key="1">
    <citation type="submission" date="2011-02" db="EMBL/GenBank/DDBJ databases">
        <title>The Genome Sequence of Sphaeroforma arctica JP610.</title>
        <authorList>
            <consortium name="The Broad Institute Genome Sequencing Platform"/>
            <person name="Russ C."/>
            <person name="Cuomo C."/>
            <person name="Young S.K."/>
            <person name="Zeng Q."/>
            <person name="Gargeya S."/>
            <person name="Alvarado L."/>
            <person name="Berlin A."/>
            <person name="Chapman S.B."/>
            <person name="Chen Z."/>
            <person name="Freedman E."/>
            <person name="Gellesch M."/>
            <person name="Goldberg J."/>
            <person name="Griggs A."/>
            <person name="Gujja S."/>
            <person name="Heilman E."/>
            <person name="Heiman D."/>
            <person name="Howarth C."/>
            <person name="Mehta T."/>
            <person name="Neiman D."/>
            <person name="Pearson M."/>
            <person name="Roberts A."/>
            <person name="Saif S."/>
            <person name="Shea T."/>
            <person name="Shenoy N."/>
            <person name="Sisk P."/>
            <person name="Stolte C."/>
            <person name="Sykes S."/>
            <person name="White J."/>
            <person name="Yandava C."/>
            <person name="Burger G."/>
            <person name="Gray M.W."/>
            <person name="Holland P.W.H."/>
            <person name="King N."/>
            <person name="Lang F.B.F."/>
            <person name="Roger A.J."/>
            <person name="Ruiz-Trillo I."/>
            <person name="Haas B."/>
            <person name="Nusbaum C."/>
            <person name="Birren B."/>
        </authorList>
    </citation>
    <scope>NUCLEOTIDE SEQUENCE [LARGE SCALE GENOMIC DNA]</scope>
    <source>
        <strain evidence="1 2">JP610</strain>
    </source>
</reference>
<gene>
    <name evidence="1" type="ORF">SARC_08774</name>
</gene>